<dbReference type="AlphaFoldDB" id="A0AAJ0B453"/>
<comment type="caution">
    <text evidence="2">The sequence shown here is derived from an EMBL/GenBank/DDBJ whole genome shotgun (WGS) entry which is preliminary data.</text>
</comment>
<accession>A0AAJ0B453</accession>
<dbReference type="Proteomes" id="UP001239445">
    <property type="component" value="Unassembled WGS sequence"/>
</dbReference>
<evidence type="ECO:0000313" key="3">
    <source>
        <dbReference type="Proteomes" id="UP001239445"/>
    </source>
</evidence>
<name>A0AAJ0B453_9PEZI</name>
<gene>
    <name evidence="2" type="ORF">QBC47DRAFT_364849</name>
</gene>
<reference evidence="2" key="1">
    <citation type="submission" date="2023-06" db="EMBL/GenBank/DDBJ databases">
        <title>Genome-scale phylogeny and comparative genomics of the fungal order Sordariales.</title>
        <authorList>
            <consortium name="Lawrence Berkeley National Laboratory"/>
            <person name="Hensen N."/>
            <person name="Bonometti L."/>
            <person name="Westerberg I."/>
            <person name="Brannstrom I.O."/>
            <person name="Guillou S."/>
            <person name="Cros-Aarteil S."/>
            <person name="Calhoun S."/>
            <person name="Haridas S."/>
            <person name="Kuo A."/>
            <person name="Mondo S."/>
            <person name="Pangilinan J."/>
            <person name="Riley R."/>
            <person name="Labutti K."/>
            <person name="Andreopoulos B."/>
            <person name="Lipzen A."/>
            <person name="Chen C."/>
            <person name="Yanf M."/>
            <person name="Daum C."/>
            <person name="Ng V."/>
            <person name="Clum A."/>
            <person name="Steindorff A."/>
            <person name="Ohm R."/>
            <person name="Martin F."/>
            <person name="Silar P."/>
            <person name="Natvig D."/>
            <person name="Lalanne C."/>
            <person name="Gautier V."/>
            <person name="Ament-Velasquez S.L."/>
            <person name="Kruys A."/>
            <person name="Hutchinson M.I."/>
            <person name="Powell A.J."/>
            <person name="Barry K."/>
            <person name="Miller A.N."/>
            <person name="Grigoriev I.V."/>
            <person name="Debuchy R."/>
            <person name="Gladieux P."/>
            <person name="Thoren M.H."/>
            <person name="Johannesson H."/>
        </authorList>
    </citation>
    <scope>NUCLEOTIDE SEQUENCE</scope>
    <source>
        <strain evidence="2">PSN4</strain>
    </source>
</reference>
<sequence>MEGVEPIIRAALIGFMWQRVHDCLPSITWLSDKGEKRRGLGPADPSLALDYPSDARGGYPRPPQTAPFLLNGSVITRIGIQDIRRHISDYCLTDSFLVGGGGSRLECRLPPTCFHLHQLSGYPPTFPYVPVPFPVESWAQLQHSGLSAPLAASHQLHFHPDSIPNQTPSYNIGAQPWLHQPLGYWPAADIEQFQSAINLFHLGDGLNPDATSISEPFLPEQPVGHDTLLEQLFEFDCELLGLQDSSTASPTATTPAVENGTQNLPQEVPEHPGCNTECPQEENPR</sequence>
<feature type="region of interest" description="Disordered" evidence="1">
    <location>
        <begin position="246"/>
        <end position="285"/>
    </location>
</feature>
<evidence type="ECO:0000256" key="1">
    <source>
        <dbReference type="SAM" id="MobiDB-lite"/>
    </source>
</evidence>
<dbReference type="EMBL" id="MU839844">
    <property type="protein sequence ID" value="KAK1750880.1"/>
    <property type="molecule type" value="Genomic_DNA"/>
</dbReference>
<protein>
    <submittedName>
        <fullName evidence="2">Uncharacterized protein</fullName>
    </submittedName>
</protein>
<organism evidence="2 3">
    <name type="scientific">Echria macrotheca</name>
    <dbReference type="NCBI Taxonomy" id="438768"/>
    <lineage>
        <taxon>Eukaryota</taxon>
        <taxon>Fungi</taxon>
        <taxon>Dikarya</taxon>
        <taxon>Ascomycota</taxon>
        <taxon>Pezizomycotina</taxon>
        <taxon>Sordariomycetes</taxon>
        <taxon>Sordariomycetidae</taxon>
        <taxon>Sordariales</taxon>
        <taxon>Schizotheciaceae</taxon>
        <taxon>Echria</taxon>
    </lineage>
</organism>
<feature type="compositionally biased region" description="Low complexity" evidence="1">
    <location>
        <begin position="246"/>
        <end position="256"/>
    </location>
</feature>
<keyword evidence="3" id="KW-1185">Reference proteome</keyword>
<evidence type="ECO:0000313" key="2">
    <source>
        <dbReference type="EMBL" id="KAK1750880.1"/>
    </source>
</evidence>
<proteinExistence type="predicted"/>